<accession>A0ABR8HLA5</accession>
<dbReference type="InterPro" id="IPR013320">
    <property type="entry name" value="ConA-like_dom_sf"/>
</dbReference>
<feature type="domain" description="Galectin" evidence="1">
    <location>
        <begin position="16"/>
        <end position="147"/>
    </location>
</feature>
<dbReference type="InterPro" id="IPR001079">
    <property type="entry name" value="Galectin_CRD"/>
</dbReference>
<protein>
    <submittedName>
        <fullName evidence="2">DUF1963 domain-containing protein</fullName>
    </submittedName>
</protein>
<sequence length="442" mass="50128">MAKQSFDLAKLRLGIYQDRIFLGVPLQELLVAVEITAICHYPTFTINLDAGSDIAYHFDARSSEGRIVQNTCVAGAWGAGGEILSMPPEFVSSQPFTLKIAVEQELVVYLNGRVLTRYAHCLPLTQINTVHIVYPPENLQVQSVQVFEQTAPAIEQPPLPPQEITDMPAFLENLPPQFEPLRLFLEANLVPYIKFTATDAGHLNSASFRGPADWSGDPLELWQSKIGGHPYLPKGTSYPTDAETGEMMMFLMQINCADLPVIESLNLPRQGLLQFYIGLDVPMCTLSPEQHRVLYYPDVSKDKNDLITDFSFLAEPASSLEWYDDVYALNFSVQRDVFWNARRQLDESFEMPEALTELGEDFTEWISDYEDECTLRHGRINKLGGYPELHSYVDETIEGFRGRLLLELQHPFDIDNNFYFFIEDLDLANLNLSNVESYFVSV</sequence>
<dbReference type="SUPFAM" id="SSF49899">
    <property type="entry name" value="Concanavalin A-like lectins/glucanases"/>
    <property type="match status" value="1"/>
</dbReference>
<dbReference type="EMBL" id="JACJSW010000013">
    <property type="protein sequence ID" value="MBD2620237.1"/>
    <property type="molecule type" value="Genomic_DNA"/>
</dbReference>
<dbReference type="SMART" id="SM00908">
    <property type="entry name" value="Gal-bind_lectin"/>
    <property type="match status" value="1"/>
</dbReference>
<evidence type="ECO:0000313" key="3">
    <source>
        <dbReference type="Proteomes" id="UP000636187"/>
    </source>
</evidence>
<dbReference type="InterPro" id="IPR035948">
    <property type="entry name" value="YwqG-like_sf"/>
</dbReference>
<dbReference type="SUPFAM" id="SSF103032">
    <property type="entry name" value="Hypothetical protein YwqG"/>
    <property type="match status" value="1"/>
</dbReference>
<gene>
    <name evidence="2" type="ORF">H6G48_00360</name>
</gene>
<comment type="caution">
    <text evidence="2">The sequence shown here is derived from an EMBL/GenBank/DDBJ whole genome shotgun (WGS) entry which is preliminary data.</text>
</comment>
<proteinExistence type="predicted"/>
<evidence type="ECO:0000313" key="2">
    <source>
        <dbReference type="EMBL" id="MBD2620237.1"/>
    </source>
</evidence>
<dbReference type="PANTHER" id="PTHR36436:SF6">
    <property type="entry name" value="SLL5081 PROTEIN"/>
    <property type="match status" value="1"/>
</dbReference>
<dbReference type="Gene3D" id="2.60.120.200">
    <property type="match status" value="1"/>
</dbReference>
<dbReference type="PROSITE" id="PS51304">
    <property type="entry name" value="GALECTIN"/>
    <property type="match status" value="1"/>
</dbReference>
<dbReference type="Pfam" id="PF00337">
    <property type="entry name" value="Gal-bind_lectin"/>
    <property type="match status" value="1"/>
</dbReference>
<dbReference type="SMART" id="SM00276">
    <property type="entry name" value="GLECT"/>
    <property type="match status" value="1"/>
</dbReference>
<dbReference type="PANTHER" id="PTHR36436">
    <property type="entry name" value="SLL5081 PROTEIN"/>
    <property type="match status" value="1"/>
</dbReference>
<dbReference type="CDD" id="cd00070">
    <property type="entry name" value="GLECT"/>
    <property type="match status" value="1"/>
</dbReference>
<dbReference type="RefSeq" id="WP_012267557.1">
    <property type="nucleotide sequence ID" value="NZ_JACJSW010000013.1"/>
</dbReference>
<organism evidence="2 3">
    <name type="scientific">Microcystis flos-aquae FACHB-1344</name>
    <dbReference type="NCBI Taxonomy" id="2692899"/>
    <lineage>
        <taxon>Bacteria</taxon>
        <taxon>Bacillati</taxon>
        <taxon>Cyanobacteriota</taxon>
        <taxon>Cyanophyceae</taxon>
        <taxon>Oscillatoriophycideae</taxon>
        <taxon>Chroococcales</taxon>
        <taxon>Microcystaceae</taxon>
        <taxon>Microcystis</taxon>
    </lineage>
</organism>
<name>A0ABR8HLA5_9CHRO</name>
<dbReference type="Proteomes" id="UP000636187">
    <property type="component" value="Unassembled WGS sequence"/>
</dbReference>
<keyword evidence="3" id="KW-1185">Reference proteome</keyword>
<dbReference type="InterPro" id="IPR015315">
    <property type="entry name" value="DUF1963"/>
</dbReference>
<dbReference type="Pfam" id="PF09234">
    <property type="entry name" value="DUF1963"/>
    <property type="match status" value="1"/>
</dbReference>
<dbReference type="Gene3D" id="2.30.320.10">
    <property type="entry name" value="YwqG-like"/>
    <property type="match status" value="1"/>
</dbReference>
<reference evidence="2 3" key="1">
    <citation type="journal article" date="2020" name="ISME J.">
        <title>Comparative genomics reveals insights into cyanobacterial evolution and habitat adaptation.</title>
        <authorList>
            <person name="Chen M.Y."/>
            <person name="Teng W.K."/>
            <person name="Zhao L."/>
            <person name="Hu C.X."/>
            <person name="Zhou Y.K."/>
            <person name="Han B.P."/>
            <person name="Song L.R."/>
            <person name="Shu W.S."/>
        </authorList>
    </citation>
    <scope>NUCLEOTIDE SEQUENCE [LARGE SCALE GENOMIC DNA]</scope>
    <source>
        <strain evidence="2 3">FACHB-1344</strain>
    </source>
</reference>
<evidence type="ECO:0000259" key="1">
    <source>
        <dbReference type="PROSITE" id="PS51304"/>
    </source>
</evidence>